<dbReference type="eggNOG" id="COG0451">
    <property type="taxonomic scope" value="Bacteria"/>
</dbReference>
<dbReference type="OrthoDB" id="142826at2"/>
<dbReference type="EC" id="4.2.1.46" evidence="3"/>
<dbReference type="InterPro" id="IPR001509">
    <property type="entry name" value="Epimerase_deHydtase"/>
</dbReference>
<protein>
    <submittedName>
        <fullName evidence="3">dTDP-glucose 4,6-dehydratase 2</fullName>
        <ecNumber evidence="3">4.2.1.46</ecNumber>
    </submittedName>
</protein>
<proteinExistence type="inferred from homology"/>
<dbReference type="PANTHER" id="PTHR43000">
    <property type="entry name" value="DTDP-D-GLUCOSE 4,6-DEHYDRATASE-RELATED"/>
    <property type="match status" value="1"/>
</dbReference>
<evidence type="ECO:0000313" key="4">
    <source>
        <dbReference type="Proteomes" id="UP000011728"/>
    </source>
</evidence>
<name>M1MLW2_9CLOT</name>
<evidence type="ECO:0000313" key="3">
    <source>
        <dbReference type="EMBL" id="AGF55741.1"/>
    </source>
</evidence>
<dbReference type="SUPFAM" id="SSF51735">
    <property type="entry name" value="NAD(P)-binding Rossmann-fold domains"/>
    <property type="match status" value="1"/>
</dbReference>
<keyword evidence="3" id="KW-0456">Lyase</keyword>
<dbReference type="Gene3D" id="3.40.50.720">
    <property type="entry name" value="NAD(P)-binding Rossmann-like Domain"/>
    <property type="match status" value="1"/>
</dbReference>
<dbReference type="AlphaFoldDB" id="M1MLW2"/>
<dbReference type="Pfam" id="PF01370">
    <property type="entry name" value="Epimerase"/>
    <property type="match status" value="1"/>
</dbReference>
<dbReference type="PATRIC" id="fig|931276.5.peg.1966"/>
<dbReference type="Proteomes" id="UP000011728">
    <property type="component" value="Chromosome"/>
</dbReference>
<dbReference type="EMBL" id="CP004121">
    <property type="protein sequence ID" value="AGF55741.1"/>
    <property type="molecule type" value="Genomic_DNA"/>
</dbReference>
<dbReference type="HOGENOM" id="CLU_007383_1_7_9"/>
<dbReference type="RefSeq" id="WP_015392062.1">
    <property type="nucleotide sequence ID" value="NC_020291.1"/>
</dbReference>
<dbReference type="InterPro" id="IPR036291">
    <property type="entry name" value="NAD(P)-bd_dom_sf"/>
</dbReference>
<dbReference type="GO" id="GO:0008460">
    <property type="term" value="F:dTDP-glucose 4,6-dehydratase activity"/>
    <property type="evidence" value="ECO:0007669"/>
    <property type="project" value="UniProtKB-EC"/>
</dbReference>
<dbReference type="KEGG" id="csr:Cspa_c19750"/>
<feature type="domain" description="NAD-dependent epimerase/dehydratase" evidence="2">
    <location>
        <begin position="7"/>
        <end position="248"/>
    </location>
</feature>
<organism evidence="3 4">
    <name type="scientific">Clostridium saccharoperbutylacetonicum N1-4(HMT)</name>
    <dbReference type="NCBI Taxonomy" id="931276"/>
    <lineage>
        <taxon>Bacteria</taxon>
        <taxon>Bacillati</taxon>
        <taxon>Bacillota</taxon>
        <taxon>Clostridia</taxon>
        <taxon>Eubacteriales</taxon>
        <taxon>Clostridiaceae</taxon>
        <taxon>Clostridium</taxon>
    </lineage>
</organism>
<accession>M1MLW2</accession>
<evidence type="ECO:0000259" key="2">
    <source>
        <dbReference type="Pfam" id="PF01370"/>
    </source>
</evidence>
<evidence type="ECO:0000256" key="1">
    <source>
        <dbReference type="ARBA" id="ARBA00007637"/>
    </source>
</evidence>
<keyword evidence="4" id="KW-1185">Reference proteome</keyword>
<gene>
    <name evidence="3" type="primary">rffG1</name>
    <name evidence="3" type="ORF">Cspa_c19750</name>
</gene>
<sequence>MVKDKKILITGGAGFIGSKICERLLNNNEILIYDNLNRNSVKETELLKMKNIKLVKGDILDYKSLKSAVDEFKPEIVIHLAAIAGIDTVIRNPVKTMKVNMIGTYNVVESIKDYIKQMDRFINISTSEVFGSYAFKVDEQSTTNLAPVGEARWTYSVSKLAGEHLAHSYYKEYGLPAISVRPFNIYGEGQVGEGAIHSFILKALKEEDMEIHGDGDQIRSWCYIEDFVDGIMLCLEKKEAIGNSFNIGNPRGTITISMLAHSIKTISNSKSNLVYVPKNYVDVEIRIPSIDKAKEILGYQPKYDLISGLEKTIAWYRGNMK</sequence>
<comment type="similarity">
    <text evidence="1">Belongs to the NAD(P)-dependent epimerase/dehydratase family.</text>
</comment>
<reference evidence="3 4" key="1">
    <citation type="submission" date="2013-02" db="EMBL/GenBank/DDBJ databases">
        <title>Genome sequence of Clostridium saccharoperbutylacetonicum N1-4(HMT).</title>
        <authorList>
            <person name="Poehlein A."/>
            <person name="Daniel R."/>
        </authorList>
    </citation>
    <scope>NUCLEOTIDE SEQUENCE [LARGE SCALE GENOMIC DNA]</scope>
    <source>
        <strain evidence="4">N1-4(HMT)</strain>
    </source>
</reference>